<accession>A0A1Q2CMH5</accession>
<dbReference type="OrthoDB" id="10010893at2"/>
<dbReference type="EMBL" id="CP019606">
    <property type="protein sequence ID" value="AQP47270.1"/>
    <property type="molecule type" value="Genomic_DNA"/>
</dbReference>
<protein>
    <recommendedName>
        <fullName evidence="1">Transposase IS30-like HTH domain-containing protein</fullName>
    </recommendedName>
</protein>
<dbReference type="Gene3D" id="1.10.10.60">
    <property type="entry name" value="Homeodomain-like"/>
    <property type="match status" value="1"/>
</dbReference>
<keyword evidence="3" id="KW-1185">Reference proteome</keyword>
<dbReference type="InterPro" id="IPR009057">
    <property type="entry name" value="Homeodomain-like_sf"/>
</dbReference>
<reference evidence="3" key="1">
    <citation type="submission" date="2017-02" db="EMBL/GenBank/DDBJ databases">
        <title>Tessaracoccus aquaemaris sp. nov., isolated from the intestine of a Korean rockfish, Sebastes schlegelii, in a marine aquaculture pond.</title>
        <authorList>
            <person name="Tak E.J."/>
            <person name="Bae J.-W."/>
        </authorList>
    </citation>
    <scope>NUCLEOTIDE SEQUENCE [LARGE SCALE GENOMIC DNA]</scope>
    <source>
        <strain evidence="3">NSG39</strain>
    </source>
</reference>
<dbReference type="SUPFAM" id="SSF46689">
    <property type="entry name" value="Homeodomain-like"/>
    <property type="match status" value="1"/>
</dbReference>
<evidence type="ECO:0000313" key="2">
    <source>
        <dbReference type="EMBL" id="AQP47270.1"/>
    </source>
</evidence>
<sequence length="83" mass="9120">MVALASFSANTPVALRPPAARLDDRRQSGRRRITARDRAQIVALYEQGKSTRYVADEVGVSKATVLTVLKRANVPMRPVGAHY</sequence>
<evidence type="ECO:0000313" key="3">
    <source>
        <dbReference type="Proteomes" id="UP000188145"/>
    </source>
</evidence>
<gene>
    <name evidence="2" type="ORF">BW730_06900</name>
</gene>
<dbReference type="Proteomes" id="UP000188145">
    <property type="component" value="Chromosome"/>
</dbReference>
<dbReference type="RefSeq" id="WP_077685599.1">
    <property type="nucleotide sequence ID" value="NZ_CP019606.1"/>
</dbReference>
<dbReference type="AlphaFoldDB" id="A0A1Q2CMH5"/>
<dbReference type="Pfam" id="PF13936">
    <property type="entry name" value="HTH_38"/>
    <property type="match status" value="1"/>
</dbReference>
<organism evidence="2 3">
    <name type="scientific">Tessaracoccus aquimaris</name>
    <dbReference type="NCBI Taxonomy" id="1332264"/>
    <lineage>
        <taxon>Bacteria</taxon>
        <taxon>Bacillati</taxon>
        <taxon>Actinomycetota</taxon>
        <taxon>Actinomycetes</taxon>
        <taxon>Propionibacteriales</taxon>
        <taxon>Propionibacteriaceae</taxon>
        <taxon>Tessaracoccus</taxon>
    </lineage>
</organism>
<name>A0A1Q2CMH5_9ACTN</name>
<proteinExistence type="predicted"/>
<feature type="domain" description="Transposase IS30-like HTH" evidence="1">
    <location>
        <begin position="30"/>
        <end position="71"/>
    </location>
</feature>
<dbReference type="InterPro" id="IPR025246">
    <property type="entry name" value="IS30-like_HTH"/>
</dbReference>
<evidence type="ECO:0000259" key="1">
    <source>
        <dbReference type="Pfam" id="PF13936"/>
    </source>
</evidence>
<dbReference type="KEGG" id="tes:BW730_06900"/>